<feature type="compositionally biased region" description="Basic and acidic residues" evidence="2">
    <location>
        <begin position="58"/>
        <end position="68"/>
    </location>
</feature>
<dbReference type="CDD" id="cd05121">
    <property type="entry name" value="ABC1_ADCK3-like"/>
    <property type="match status" value="1"/>
</dbReference>
<dbReference type="InterPro" id="IPR000719">
    <property type="entry name" value="Prot_kinase_dom"/>
</dbReference>
<organism evidence="4 5">
    <name type="scientific">Streptomyces lavendulocolor</name>
    <dbReference type="NCBI Taxonomy" id="67316"/>
    <lineage>
        <taxon>Bacteria</taxon>
        <taxon>Bacillati</taxon>
        <taxon>Actinomycetota</taxon>
        <taxon>Actinomycetes</taxon>
        <taxon>Kitasatosporales</taxon>
        <taxon>Streptomycetaceae</taxon>
        <taxon>Streptomyces</taxon>
    </lineage>
</organism>
<name>A0ABV2W3W6_9ACTN</name>
<evidence type="ECO:0000256" key="2">
    <source>
        <dbReference type="SAM" id="MobiDB-lite"/>
    </source>
</evidence>
<feature type="domain" description="Protein kinase" evidence="3">
    <location>
        <begin position="140"/>
        <end position="470"/>
    </location>
</feature>
<dbReference type="PANTHER" id="PTHR10566:SF113">
    <property type="entry name" value="PROTEIN ACTIVITY OF BC1 COMPLEX KINASE 7, CHLOROPLASTIC"/>
    <property type="match status" value="1"/>
</dbReference>
<reference evidence="4 5" key="1">
    <citation type="submission" date="2024-06" db="EMBL/GenBank/DDBJ databases">
        <title>The Natural Products Discovery Center: Release of the First 8490 Sequenced Strains for Exploring Actinobacteria Biosynthetic Diversity.</title>
        <authorList>
            <person name="Kalkreuter E."/>
            <person name="Kautsar S.A."/>
            <person name="Yang D."/>
            <person name="Bader C.D."/>
            <person name="Teijaro C.N."/>
            <person name="Fluegel L."/>
            <person name="Davis C.M."/>
            <person name="Simpson J.R."/>
            <person name="Lauterbach L."/>
            <person name="Steele A.D."/>
            <person name="Gui C."/>
            <person name="Meng S."/>
            <person name="Li G."/>
            <person name="Viehrig K."/>
            <person name="Ye F."/>
            <person name="Su P."/>
            <person name="Kiefer A.F."/>
            <person name="Nichols A."/>
            <person name="Cepeda A.J."/>
            <person name="Yan W."/>
            <person name="Fan B."/>
            <person name="Jiang Y."/>
            <person name="Adhikari A."/>
            <person name="Zheng C.-J."/>
            <person name="Schuster L."/>
            <person name="Cowan T.M."/>
            <person name="Smanski M.J."/>
            <person name="Chevrette M.G."/>
            <person name="De Carvalho L.P.S."/>
            <person name="Shen B."/>
        </authorList>
    </citation>
    <scope>NUCLEOTIDE SEQUENCE [LARGE SCALE GENOMIC DNA]</scope>
    <source>
        <strain evidence="4 5">NPDC006337</strain>
    </source>
</reference>
<feature type="region of interest" description="Disordered" evidence="2">
    <location>
        <begin position="48"/>
        <end position="68"/>
    </location>
</feature>
<gene>
    <name evidence="4" type="ORF">ABZ508_12830</name>
</gene>
<dbReference type="InterPro" id="IPR050154">
    <property type="entry name" value="UbiB_kinase"/>
</dbReference>
<keyword evidence="5" id="KW-1185">Reference proteome</keyword>
<dbReference type="Pfam" id="PF03109">
    <property type="entry name" value="ABC1"/>
    <property type="match status" value="1"/>
</dbReference>
<dbReference type="PROSITE" id="PS50011">
    <property type="entry name" value="PROTEIN_KINASE_DOM"/>
    <property type="match status" value="1"/>
</dbReference>
<evidence type="ECO:0000256" key="1">
    <source>
        <dbReference type="ARBA" id="ARBA00009670"/>
    </source>
</evidence>
<protein>
    <submittedName>
        <fullName evidence="4">AarF/UbiB family protein</fullName>
    </submittedName>
</protein>
<feature type="compositionally biased region" description="Low complexity" evidence="2">
    <location>
        <begin position="1"/>
        <end position="25"/>
    </location>
</feature>
<evidence type="ECO:0000313" key="5">
    <source>
        <dbReference type="Proteomes" id="UP001550378"/>
    </source>
</evidence>
<dbReference type="SUPFAM" id="SSF56112">
    <property type="entry name" value="Protein kinase-like (PK-like)"/>
    <property type="match status" value="1"/>
</dbReference>
<dbReference type="InterPro" id="IPR004147">
    <property type="entry name" value="ABC1_dom"/>
</dbReference>
<evidence type="ECO:0000259" key="3">
    <source>
        <dbReference type="PROSITE" id="PS50011"/>
    </source>
</evidence>
<dbReference type="RefSeq" id="WP_359806891.1">
    <property type="nucleotide sequence ID" value="NZ_JBEXZQ010000045.1"/>
</dbReference>
<dbReference type="EMBL" id="JBEXZR010000009">
    <property type="protein sequence ID" value="MEU0708232.1"/>
    <property type="molecule type" value="Genomic_DNA"/>
</dbReference>
<feature type="region of interest" description="Disordered" evidence="2">
    <location>
        <begin position="1"/>
        <end position="32"/>
    </location>
</feature>
<dbReference type="InterPro" id="IPR011009">
    <property type="entry name" value="Kinase-like_dom_sf"/>
</dbReference>
<comment type="similarity">
    <text evidence="1">Belongs to the protein kinase superfamily. ADCK protein kinase family.</text>
</comment>
<sequence length="509" mass="56174">MSVDASIDTSVSASVSASGAASPTSQTDRRGRRAAAILMRAAARETVSTLSRRAGGRRRTDTDDHVPDRARHLRTTLEELGPFYIKVGQILATRPDFVPDHVREELGRLNDEATAEPFSAFSAVLDQDLGAHWHKRFAFIRTESPLGSASLAQVYRADLADGTPCVVKVQRPGADRAVLGDMRVLRRAARLVTRFMPHFNEVIGVEAMTEVLFDAMRDELDFTREASNMKAARKLARDYKRISVPKVVHATPRVLVQALADGVAINRVKDDALTPKKRKEIARQLIDFQFRSYFVTGRFHADPHPGNILVSPDGTAHIIDWGMVGRLDRSARLTMLGILLGLARNDAEAVARQWTRMGSSTPWSNNTGFVQDLSRKVPLWSNATLAELNYGVALMSVLQYSSRRGIQVAPIVSIIGKSLANIEGSVRCIYPKLKLTTSLSHTLDGVMRDLLRAETSPEQLAQHLLDFLSLTDKTAGHLQAVARDLASRQFTVQARTNLGDPITHGRSHR</sequence>
<dbReference type="Proteomes" id="UP001550378">
    <property type="component" value="Unassembled WGS sequence"/>
</dbReference>
<evidence type="ECO:0000313" key="4">
    <source>
        <dbReference type="EMBL" id="MEU0708232.1"/>
    </source>
</evidence>
<comment type="caution">
    <text evidence="4">The sequence shown here is derived from an EMBL/GenBank/DDBJ whole genome shotgun (WGS) entry which is preliminary data.</text>
</comment>
<proteinExistence type="inferred from homology"/>
<dbReference type="PANTHER" id="PTHR10566">
    <property type="entry name" value="CHAPERONE-ACTIVITY OF BC1 COMPLEX CABC1 -RELATED"/>
    <property type="match status" value="1"/>
</dbReference>
<accession>A0ABV2W3W6</accession>